<dbReference type="EMBL" id="LS991952">
    <property type="protein sequence ID" value="SYV94652.1"/>
    <property type="molecule type" value="Genomic_DNA"/>
</dbReference>
<accession>A0A3B0PCS5</accession>
<name>A0A3B0PCS5_MYCGL</name>
<feature type="region of interest" description="Disordered" evidence="1">
    <location>
        <begin position="11"/>
        <end position="32"/>
    </location>
</feature>
<feature type="non-terminal residue" evidence="2">
    <location>
        <position position="32"/>
    </location>
</feature>
<dbReference type="AlphaFoldDB" id="A0A3B0PCS5"/>
<protein>
    <submittedName>
        <fullName evidence="2">Uncharacterized protein</fullName>
    </submittedName>
</protein>
<sequence length="32" mass="3447">MVGADGYLALHGGGHKNENQTPFPSFSLDLSW</sequence>
<dbReference type="Proteomes" id="UP000260136">
    <property type="component" value="Chromosome"/>
</dbReference>
<feature type="compositionally biased region" description="Polar residues" evidence="1">
    <location>
        <begin position="19"/>
        <end position="32"/>
    </location>
</feature>
<evidence type="ECO:0000313" key="3">
    <source>
        <dbReference type="Proteomes" id="UP000260136"/>
    </source>
</evidence>
<gene>
    <name evidence="2" type="ORF">NCTC10115_00972</name>
</gene>
<organism evidence="2 3">
    <name type="scientific">Mycoplasmoides gallisepticum</name>
    <name type="common">Mycoplasma gallisepticum</name>
    <dbReference type="NCBI Taxonomy" id="2096"/>
    <lineage>
        <taxon>Bacteria</taxon>
        <taxon>Bacillati</taxon>
        <taxon>Mycoplasmatota</taxon>
        <taxon>Mycoplasmoidales</taxon>
        <taxon>Mycoplasmoidaceae</taxon>
        <taxon>Mycoplasmoides</taxon>
    </lineage>
</organism>
<proteinExistence type="predicted"/>
<evidence type="ECO:0000256" key="1">
    <source>
        <dbReference type="SAM" id="MobiDB-lite"/>
    </source>
</evidence>
<reference evidence="3" key="1">
    <citation type="submission" date="2018-06" db="EMBL/GenBank/DDBJ databases">
        <authorList>
            <consortium name="Pathogen Informatics"/>
        </authorList>
    </citation>
    <scope>NUCLEOTIDE SEQUENCE [LARGE SCALE GENOMIC DNA]</scope>
    <source>
        <strain evidence="3">NCTC10115</strain>
    </source>
</reference>
<evidence type="ECO:0000313" key="2">
    <source>
        <dbReference type="EMBL" id="SYV94652.1"/>
    </source>
</evidence>